<dbReference type="OrthoDB" id="448954at2759"/>
<dbReference type="GO" id="GO:0044571">
    <property type="term" value="P:[2Fe-2S] cluster assembly"/>
    <property type="evidence" value="ECO:0007669"/>
    <property type="project" value="InterPro"/>
</dbReference>
<dbReference type="Gene3D" id="1.10.287.110">
    <property type="entry name" value="DnaJ domain"/>
    <property type="match status" value="1"/>
</dbReference>
<dbReference type="EMBL" id="KN833692">
    <property type="protein sequence ID" value="KIK28545.1"/>
    <property type="molecule type" value="Genomic_DNA"/>
</dbReference>
<dbReference type="GO" id="GO:0005739">
    <property type="term" value="C:mitochondrion"/>
    <property type="evidence" value="ECO:0007669"/>
    <property type="project" value="TreeGrafter"/>
</dbReference>
<accession>A0A0C9YUB5</accession>
<reference evidence="2" key="2">
    <citation type="submission" date="2015-01" db="EMBL/GenBank/DDBJ databases">
        <title>Evolutionary Origins and Diversification of the Mycorrhizal Mutualists.</title>
        <authorList>
            <consortium name="DOE Joint Genome Institute"/>
            <consortium name="Mycorrhizal Genomics Consortium"/>
            <person name="Kohler A."/>
            <person name="Kuo A."/>
            <person name="Nagy L.G."/>
            <person name="Floudas D."/>
            <person name="Copeland A."/>
            <person name="Barry K.W."/>
            <person name="Cichocki N."/>
            <person name="Veneault-Fourrey C."/>
            <person name="LaButti K."/>
            <person name="Lindquist E.A."/>
            <person name="Lipzen A."/>
            <person name="Lundell T."/>
            <person name="Morin E."/>
            <person name="Murat C."/>
            <person name="Riley R."/>
            <person name="Ohm R."/>
            <person name="Sun H."/>
            <person name="Tunlid A."/>
            <person name="Henrissat B."/>
            <person name="Grigoriev I.V."/>
            <person name="Hibbett D.S."/>
            <person name="Martin F."/>
        </authorList>
    </citation>
    <scope>NUCLEOTIDE SEQUENCE [LARGE SCALE GENOMIC DNA]</scope>
    <source>
        <strain evidence="2">441</strain>
    </source>
</reference>
<evidence type="ECO:0000313" key="1">
    <source>
        <dbReference type="EMBL" id="KIK28545.1"/>
    </source>
</evidence>
<dbReference type="InterPro" id="IPR036869">
    <property type="entry name" value="J_dom_sf"/>
</dbReference>
<dbReference type="HOGENOM" id="CLU_068529_0_1_1"/>
<name>A0A0C9YUB5_9AGAM</name>
<dbReference type="GO" id="GO:0051087">
    <property type="term" value="F:protein-folding chaperone binding"/>
    <property type="evidence" value="ECO:0007669"/>
    <property type="project" value="InterPro"/>
</dbReference>
<protein>
    <recommendedName>
        <fullName evidence="3">Fe-S protein assembly co-chaperone HscB</fullName>
    </recommendedName>
</protein>
<dbReference type="NCBIfam" id="TIGR00714">
    <property type="entry name" value="hscB"/>
    <property type="match status" value="1"/>
</dbReference>
<evidence type="ECO:0008006" key="3">
    <source>
        <dbReference type="Google" id="ProtNLM"/>
    </source>
</evidence>
<dbReference type="STRING" id="765257.A0A0C9YUB5"/>
<reference evidence="1 2" key="1">
    <citation type="submission" date="2014-04" db="EMBL/GenBank/DDBJ databases">
        <authorList>
            <consortium name="DOE Joint Genome Institute"/>
            <person name="Kuo A."/>
            <person name="Kohler A."/>
            <person name="Costa M.D."/>
            <person name="Nagy L.G."/>
            <person name="Floudas D."/>
            <person name="Copeland A."/>
            <person name="Barry K.W."/>
            <person name="Cichocki N."/>
            <person name="Veneault-Fourrey C."/>
            <person name="LaButti K."/>
            <person name="Lindquist E.A."/>
            <person name="Lipzen A."/>
            <person name="Lundell T."/>
            <person name="Morin E."/>
            <person name="Murat C."/>
            <person name="Sun H."/>
            <person name="Tunlid A."/>
            <person name="Henrissat B."/>
            <person name="Grigoriev I.V."/>
            <person name="Hibbett D.S."/>
            <person name="Martin F."/>
            <person name="Nordberg H.P."/>
            <person name="Cantor M.N."/>
            <person name="Hua S.X."/>
        </authorList>
    </citation>
    <scope>NUCLEOTIDE SEQUENCE [LARGE SCALE GENOMIC DNA]</scope>
    <source>
        <strain evidence="1 2">441</strain>
    </source>
</reference>
<sequence length="221" mass="24797">MSHLWQFSRRSLLTSRAGHSPVCPRIGFRSVLQLNQSRRPVSTKLSTSLTKTCPSCGALLPTRLPVCTCCNWIAGVHNSIPYHELMGLPYSPNPFMVDTALLKHRFLEAQRICHPDAWATKTEPEKRTALELSNTVNAAYRTLKSPLHRIEYILKRNGVEMEEADQLDDVELIDEIMQAREEIDSVQSGNPERLHGLRDQNDGTVACVGYSPNPANGFFPS</sequence>
<organism evidence="1 2">
    <name type="scientific">Pisolithus microcarpus 441</name>
    <dbReference type="NCBI Taxonomy" id="765257"/>
    <lineage>
        <taxon>Eukaryota</taxon>
        <taxon>Fungi</taxon>
        <taxon>Dikarya</taxon>
        <taxon>Basidiomycota</taxon>
        <taxon>Agaricomycotina</taxon>
        <taxon>Agaricomycetes</taxon>
        <taxon>Agaricomycetidae</taxon>
        <taxon>Boletales</taxon>
        <taxon>Sclerodermatineae</taxon>
        <taxon>Pisolithaceae</taxon>
        <taxon>Pisolithus</taxon>
    </lineage>
</organism>
<gene>
    <name evidence="1" type="ORF">PISMIDRAFT_673586</name>
</gene>
<dbReference type="AlphaFoldDB" id="A0A0C9YUB5"/>
<dbReference type="SUPFAM" id="SSF46565">
    <property type="entry name" value="Chaperone J-domain"/>
    <property type="match status" value="1"/>
</dbReference>
<dbReference type="Proteomes" id="UP000054018">
    <property type="component" value="Unassembled WGS sequence"/>
</dbReference>
<dbReference type="PANTHER" id="PTHR14021:SF15">
    <property type="entry name" value="IRON-SULFUR CLUSTER CO-CHAPERONE PROTEIN HSCB"/>
    <property type="match status" value="1"/>
</dbReference>
<dbReference type="PANTHER" id="PTHR14021">
    <property type="entry name" value="IRON-SULFUR CLUSTER CO-CHAPERONE PROTEIN HSCB"/>
    <property type="match status" value="1"/>
</dbReference>
<evidence type="ECO:0000313" key="2">
    <source>
        <dbReference type="Proteomes" id="UP000054018"/>
    </source>
</evidence>
<keyword evidence="2" id="KW-1185">Reference proteome</keyword>
<dbReference type="InterPro" id="IPR004640">
    <property type="entry name" value="HscB"/>
</dbReference>
<dbReference type="GO" id="GO:0001671">
    <property type="term" value="F:ATPase activator activity"/>
    <property type="evidence" value="ECO:0007669"/>
    <property type="project" value="InterPro"/>
</dbReference>
<proteinExistence type="predicted"/>